<comment type="caution">
    <text evidence="1">The sequence shown here is derived from an EMBL/GenBank/DDBJ whole genome shotgun (WGS) entry which is preliminary data.</text>
</comment>
<protein>
    <submittedName>
        <fullName evidence="1">Uncharacterized protein</fullName>
    </submittedName>
</protein>
<gene>
    <name evidence="1" type="ORF">MLD38_026744</name>
</gene>
<sequence length="203" mass="20696">MEASLLSKTLSTTITPFLFHRLRHSTSLFPLSSAAAARRLSRAYRLPDSPLSPSIGFCGHRALRCASRQDVPFPVPGGGDGGKSPGAGGSGGGGGGDGEDARGTVDSAAGDTAVSSEVIILDVGGMSCGGCAASVKRILESQPQVSTASVNLTTETAVIWPKSEAKTVPNWQKELGDALAKHLTSCGFKSNLRGEGVNGDLVS</sequence>
<keyword evidence="2" id="KW-1185">Reference proteome</keyword>
<proteinExistence type="predicted"/>
<reference evidence="2" key="1">
    <citation type="journal article" date="2023" name="Front. Plant Sci.">
        <title>Chromosomal-level genome assembly of Melastoma candidum provides insights into trichome evolution.</title>
        <authorList>
            <person name="Zhong Y."/>
            <person name="Wu W."/>
            <person name="Sun C."/>
            <person name="Zou P."/>
            <person name="Liu Y."/>
            <person name="Dai S."/>
            <person name="Zhou R."/>
        </authorList>
    </citation>
    <scope>NUCLEOTIDE SEQUENCE [LARGE SCALE GENOMIC DNA]</scope>
</reference>
<dbReference type="Proteomes" id="UP001057402">
    <property type="component" value="Chromosome 7"/>
</dbReference>
<accession>A0ACB9P1E8</accession>
<dbReference type="EMBL" id="CM042886">
    <property type="protein sequence ID" value="KAI4342086.1"/>
    <property type="molecule type" value="Genomic_DNA"/>
</dbReference>
<evidence type="ECO:0000313" key="1">
    <source>
        <dbReference type="EMBL" id="KAI4342086.1"/>
    </source>
</evidence>
<name>A0ACB9P1E8_9MYRT</name>
<organism evidence="1 2">
    <name type="scientific">Melastoma candidum</name>
    <dbReference type="NCBI Taxonomy" id="119954"/>
    <lineage>
        <taxon>Eukaryota</taxon>
        <taxon>Viridiplantae</taxon>
        <taxon>Streptophyta</taxon>
        <taxon>Embryophyta</taxon>
        <taxon>Tracheophyta</taxon>
        <taxon>Spermatophyta</taxon>
        <taxon>Magnoliopsida</taxon>
        <taxon>eudicotyledons</taxon>
        <taxon>Gunneridae</taxon>
        <taxon>Pentapetalae</taxon>
        <taxon>rosids</taxon>
        <taxon>malvids</taxon>
        <taxon>Myrtales</taxon>
        <taxon>Melastomataceae</taxon>
        <taxon>Melastomatoideae</taxon>
        <taxon>Melastomateae</taxon>
        <taxon>Melastoma</taxon>
    </lineage>
</organism>
<evidence type="ECO:0000313" key="2">
    <source>
        <dbReference type="Proteomes" id="UP001057402"/>
    </source>
</evidence>